<keyword evidence="1" id="KW-1133">Transmembrane helix</keyword>
<comment type="caution">
    <text evidence="2">The sequence shown here is derived from an EMBL/GenBank/DDBJ whole genome shotgun (WGS) entry which is preliminary data.</text>
</comment>
<dbReference type="Proteomes" id="UP000256763">
    <property type="component" value="Unassembled WGS sequence"/>
</dbReference>
<sequence length="61" mass="6232">MESGGGALNIALGLLLLFQWPWSGLWFLGLAIGLSLLINGVAIGIAAWEAHSGAASVLSRA</sequence>
<protein>
    <submittedName>
        <fullName evidence="2">Uncharacterized protein</fullName>
    </submittedName>
</protein>
<name>A0A3E0X1V0_9GAMM</name>
<dbReference type="AlphaFoldDB" id="A0A3E0X1V0"/>
<dbReference type="EMBL" id="NFZW01000004">
    <property type="protein sequence ID" value="RFA38409.1"/>
    <property type="molecule type" value="Genomic_DNA"/>
</dbReference>
<keyword evidence="1" id="KW-0812">Transmembrane</keyword>
<evidence type="ECO:0000256" key="1">
    <source>
        <dbReference type="SAM" id="Phobius"/>
    </source>
</evidence>
<feature type="transmembrane region" description="Helical" evidence="1">
    <location>
        <begin position="25"/>
        <end position="48"/>
    </location>
</feature>
<keyword evidence="1" id="KW-0472">Membrane</keyword>
<gene>
    <name evidence="2" type="ORF">CAL65_06220</name>
</gene>
<organism evidence="2 3">
    <name type="scientific">Alkalilimnicola ehrlichii</name>
    <dbReference type="NCBI Taxonomy" id="351052"/>
    <lineage>
        <taxon>Bacteria</taxon>
        <taxon>Pseudomonadati</taxon>
        <taxon>Pseudomonadota</taxon>
        <taxon>Gammaproteobacteria</taxon>
        <taxon>Chromatiales</taxon>
        <taxon>Ectothiorhodospiraceae</taxon>
        <taxon>Alkalilimnicola</taxon>
    </lineage>
</organism>
<reference evidence="3" key="1">
    <citation type="submission" date="2017-05" db="EMBL/GenBank/DDBJ databases">
        <authorList>
            <person name="Sharma S."/>
            <person name="Sidhu C."/>
            <person name="Pinnaka A.K."/>
        </authorList>
    </citation>
    <scope>NUCLEOTIDE SEQUENCE [LARGE SCALE GENOMIC DNA]</scope>
    <source>
        <strain evidence="3">AK93</strain>
    </source>
</reference>
<evidence type="ECO:0000313" key="3">
    <source>
        <dbReference type="Proteomes" id="UP000256763"/>
    </source>
</evidence>
<accession>A0A3E0X1V0</accession>
<keyword evidence="3" id="KW-1185">Reference proteome</keyword>
<evidence type="ECO:0000313" key="2">
    <source>
        <dbReference type="EMBL" id="RFA38409.1"/>
    </source>
</evidence>
<proteinExistence type="predicted"/>